<dbReference type="RefSeq" id="WP_344486584.1">
    <property type="nucleotide sequence ID" value="NZ_BAAASB010000042.1"/>
</dbReference>
<comment type="caution">
    <text evidence="1">The sequence shown here is derived from an EMBL/GenBank/DDBJ whole genome shotgun (WGS) entry which is preliminary data.</text>
</comment>
<organism evidence="1 2">
    <name type="scientific">Streptomyces amakusaensis</name>
    <dbReference type="NCBI Taxonomy" id="67271"/>
    <lineage>
        <taxon>Bacteria</taxon>
        <taxon>Bacillati</taxon>
        <taxon>Actinomycetota</taxon>
        <taxon>Actinomycetes</taxon>
        <taxon>Kitasatosporales</taxon>
        <taxon>Streptomycetaceae</taxon>
        <taxon>Streptomyces</taxon>
    </lineage>
</organism>
<evidence type="ECO:0000313" key="2">
    <source>
        <dbReference type="Proteomes" id="UP001596160"/>
    </source>
</evidence>
<dbReference type="EMBL" id="JBHSKP010000053">
    <property type="protein sequence ID" value="MFC5156953.1"/>
    <property type="molecule type" value="Genomic_DNA"/>
</dbReference>
<reference evidence="2" key="1">
    <citation type="journal article" date="2019" name="Int. J. Syst. Evol. Microbiol.">
        <title>The Global Catalogue of Microorganisms (GCM) 10K type strain sequencing project: providing services to taxonomists for standard genome sequencing and annotation.</title>
        <authorList>
            <consortium name="The Broad Institute Genomics Platform"/>
            <consortium name="The Broad Institute Genome Sequencing Center for Infectious Disease"/>
            <person name="Wu L."/>
            <person name="Ma J."/>
        </authorList>
    </citation>
    <scope>NUCLEOTIDE SEQUENCE [LARGE SCALE GENOMIC DNA]</scope>
    <source>
        <strain evidence="2">PCU 266</strain>
    </source>
</reference>
<proteinExistence type="predicted"/>
<evidence type="ECO:0000313" key="1">
    <source>
        <dbReference type="EMBL" id="MFC5156953.1"/>
    </source>
</evidence>
<protein>
    <submittedName>
        <fullName evidence="1">Uncharacterized protein</fullName>
    </submittedName>
</protein>
<name>A0ABW0ATF2_9ACTN</name>
<sequence length="243" mass="25798">MSYYHQREQARRATAERLRATRKQAAAVRAAVRDRARGMTRHQAATVLEQFAGQSAAPGSPLAAQWSEWSRIHHALLLGGGTYDPDTDPDTDVLAERANQAILAAAHRTAGRVAELETLALTGQLSHERPQDGDDALLDRIRTRSWDAGQALGTWLAQALADRSGCYADPAARAAATVRLPDTVVAQADLLAALAATGVLARGEELPFAGRLAAVDPDAAADLARWLTQALADRARGTDSGPG</sequence>
<gene>
    <name evidence="1" type="ORF">ACFPRH_35100</name>
</gene>
<dbReference type="Proteomes" id="UP001596160">
    <property type="component" value="Unassembled WGS sequence"/>
</dbReference>
<accession>A0ABW0ATF2</accession>
<keyword evidence="2" id="KW-1185">Reference proteome</keyword>